<evidence type="ECO:0000313" key="1">
    <source>
        <dbReference type="EMBL" id="MDA6072604.1"/>
    </source>
</evidence>
<dbReference type="RefSeq" id="WP_271338565.1">
    <property type="nucleotide sequence ID" value="NZ_JAMZNK010000071.1"/>
</dbReference>
<proteinExistence type="predicted"/>
<dbReference type="EMBL" id="JAMZNK010000071">
    <property type="protein sequence ID" value="MDA6072604.1"/>
    <property type="molecule type" value="Genomic_DNA"/>
</dbReference>
<comment type="caution">
    <text evidence="1">The sequence shown here is derived from an EMBL/GenBank/DDBJ whole genome shotgun (WGS) entry which is preliminary data.</text>
</comment>
<gene>
    <name evidence="1" type="ORF">NJT12_23565</name>
</gene>
<name>A0ABT4WJ32_9FLAO</name>
<evidence type="ECO:0000313" key="2">
    <source>
        <dbReference type="Proteomes" id="UP001212170"/>
    </source>
</evidence>
<reference evidence="1 2" key="1">
    <citation type="journal article" date="2023" name="Chemosphere">
        <title>Whole genome analysis of Flavobacterium aziz-sancarii sp. nov., isolated from Ardley Island (Antarctica), revealed a rich resistome and bioremediation potential.</title>
        <authorList>
            <person name="Otur C."/>
            <person name="Okay S."/>
            <person name="Kurt-Kizildogan A."/>
        </authorList>
    </citation>
    <scope>NUCLEOTIDE SEQUENCE [LARGE SCALE GENOMIC DNA]</scope>
    <source>
        <strain evidence="1 2">AC</strain>
    </source>
</reference>
<keyword evidence="2" id="KW-1185">Reference proteome</keyword>
<accession>A0ABT4WJ32</accession>
<dbReference type="Proteomes" id="UP001212170">
    <property type="component" value="Unassembled WGS sequence"/>
</dbReference>
<organism evidence="1 2">
    <name type="scientific">Flavobacterium azizsancarii</name>
    <dbReference type="NCBI Taxonomy" id="2961580"/>
    <lineage>
        <taxon>Bacteria</taxon>
        <taxon>Pseudomonadati</taxon>
        <taxon>Bacteroidota</taxon>
        <taxon>Flavobacteriia</taxon>
        <taxon>Flavobacteriales</taxon>
        <taxon>Flavobacteriaceae</taxon>
        <taxon>Flavobacterium</taxon>
    </lineage>
</organism>
<protein>
    <submittedName>
        <fullName evidence="1">Uncharacterized protein</fullName>
    </submittedName>
</protein>
<sequence length="82" mass="9308">MTFTVGENFNINVGKDLITPSGRNRTTTLEVKDKLQAMEVFETINENKTVKIGQDLSEITATTTHKAEHSDIFVQSDWFIVY</sequence>